<dbReference type="PANTHER" id="PTHR12126">
    <property type="entry name" value="NADH-UBIQUINONE OXIDOREDUCTASE 39 KDA SUBUNIT-RELATED"/>
    <property type="match status" value="1"/>
</dbReference>
<dbReference type="RefSeq" id="WP_309483487.1">
    <property type="nucleotide sequence ID" value="NZ_CP133720.1"/>
</dbReference>
<dbReference type="SUPFAM" id="SSF51735">
    <property type="entry name" value="NAD(P)-binding Rossmann-fold domains"/>
    <property type="match status" value="1"/>
</dbReference>
<dbReference type="InterPro" id="IPR036291">
    <property type="entry name" value="NAD(P)-bd_dom_sf"/>
</dbReference>
<name>A0ABY9RLB5_9BURK</name>
<evidence type="ECO:0000313" key="4">
    <source>
        <dbReference type="Proteomes" id="UP001181355"/>
    </source>
</evidence>
<feature type="transmembrane region" description="Helical" evidence="1">
    <location>
        <begin position="436"/>
        <end position="455"/>
    </location>
</feature>
<keyword evidence="1" id="KW-0812">Transmembrane</keyword>
<dbReference type="EMBL" id="CP133720">
    <property type="protein sequence ID" value="WMW82010.1"/>
    <property type="molecule type" value="Genomic_DNA"/>
</dbReference>
<dbReference type="Gene3D" id="3.40.50.720">
    <property type="entry name" value="NAD(P)-binding Rossmann-like Domain"/>
    <property type="match status" value="1"/>
</dbReference>
<dbReference type="Pfam" id="PF01370">
    <property type="entry name" value="Epimerase"/>
    <property type="match status" value="1"/>
</dbReference>
<dbReference type="PANTHER" id="PTHR12126:SF11">
    <property type="entry name" value="NADH DEHYDROGENASE [UBIQUINONE] 1 ALPHA SUBCOMPLEX SUBUNIT 9, MITOCHONDRIAL"/>
    <property type="match status" value="1"/>
</dbReference>
<dbReference type="InterPro" id="IPR025695">
    <property type="entry name" value="DoxX-like"/>
</dbReference>
<keyword evidence="4" id="KW-1185">Reference proteome</keyword>
<gene>
    <name evidence="3" type="ORF">RF679_06915</name>
</gene>
<dbReference type="InterPro" id="IPR051207">
    <property type="entry name" value="ComplexI_NDUFA9_subunit"/>
</dbReference>
<protein>
    <submittedName>
        <fullName evidence="3">SDR family oxidoreductase</fullName>
    </submittedName>
</protein>
<accession>A0ABY9RLB5</accession>
<dbReference type="Pfam" id="PF13781">
    <property type="entry name" value="DoxX_3"/>
    <property type="match status" value="1"/>
</dbReference>
<dbReference type="InterPro" id="IPR001509">
    <property type="entry name" value="Epimerase_deHydtase"/>
</dbReference>
<reference evidence="3" key="1">
    <citation type="submission" date="2023-09" db="EMBL/GenBank/DDBJ databases">
        <title>Undibacterium sp. 20NA77.5 isolated from freshwater.</title>
        <authorList>
            <person name="Le V."/>
            <person name="Ko S.-R."/>
            <person name="Ahn C.-Y."/>
            <person name="Oh H.-M."/>
        </authorList>
    </citation>
    <scope>NUCLEOTIDE SEQUENCE</scope>
    <source>
        <strain evidence="3">20NA77.5</strain>
    </source>
</reference>
<keyword evidence="1" id="KW-1133">Transmembrane helix</keyword>
<feature type="domain" description="NAD-dependent epimerase/dehydratase" evidence="2">
    <location>
        <begin position="3"/>
        <end position="235"/>
    </location>
</feature>
<feature type="transmembrane region" description="Helical" evidence="1">
    <location>
        <begin position="371"/>
        <end position="397"/>
    </location>
</feature>
<feature type="transmembrane region" description="Helical" evidence="1">
    <location>
        <begin position="344"/>
        <end position="365"/>
    </location>
</feature>
<evidence type="ECO:0000256" key="1">
    <source>
        <dbReference type="SAM" id="Phobius"/>
    </source>
</evidence>
<organism evidence="3 4">
    <name type="scientific">Undibacterium cyanobacteriorum</name>
    <dbReference type="NCBI Taxonomy" id="3073561"/>
    <lineage>
        <taxon>Bacteria</taxon>
        <taxon>Pseudomonadati</taxon>
        <taxon>Pseudomonadota</taxon>
        <taxon>Betaproteobacteria</taxon>
        <taxon>Burkholderiales</taxon>
        <taxon>Oxalobacteraceae</taxon>
        <taxon>Undibacterium</taxon>
    </lineage>
</organism>
<proteinExistence type="predicted"/>
<keyword evidence="1" id="KW-0472">Membrane</keyword>
<dbReference type="Proteomes" id="UP001181355">
    <property type="component" value="Chromosome"/>
</dbReference>
<evidence type="ECO:0000259" key="2">
    <source>
        <dbReference type="Pfam" id="PF01370"/>
    </source>
</evidence>
<evidence type="ECO:0000313" key="3">
    <source>
        <dbReference type="EMBL" id="WMW82010.1"/>
    </source>
</evidence>
<sequence length="472" mass="52687">MNILVCGADGFIGRHVCQSLHTAGHTILRTISRHAQDHNEGRKHPSEHELAFDFSTPLSCEQWEKRLDIIQHLHGKIDILINAVGILRESAGQTFEQVHAQSPIALFQACAKIGVTGIIQVSALGPKLENSNENLADHRDHQHDLHKYEMALSNYLKTKRQADLSLRQLSTSYLILRPSLVVGLDGASSQLFRSLARLPLIGLPGDGAQQLQPVHIDDLCEAVQVFVDRIADGEHLQLTLNAVGPDAMSYRGMLQHYRRAMKLSEACYLPIPMPLMRWSARLAQYLPQRVFAPETLNMLCQHNVADAAAFHAFLGHAPRGPEQWFDGLPPYYLVQQASAVWTHLSLRLSLALVWIFSGIVSLMIFPREQSYALLSSVGIGGLFAEPVLILAALFDIALGILCLSRAGAWLWKLQITTIIFYSALIAVNLPEFMQHPFGPLLKNLPILAILFFLLWHEPNSTKADRTKIYRAN</sequence>
<feature type="transmembrane region" description="Helical" evidence="1">
    <location>
        <begin position="409"/>
        <end position="430"/>
    </location>
</feature>